<dbReference type="AlphaFoldDB" id="A0A5N4WLK7"/>
<dbReference type="Proteomes" id="UP000325788">
    <property type="component" value="Unassembled WGS sequence"/>
</dbReference>
<evidence type="ECO:0000256" key="16">
    <source>
        <dbReference type="HAMAP-Rule" id="MF_00790"/>
    </source>
</evidence>
<dbReference type="GO" id="GO:0016042">
    <property type="term" value="P:lipid catabolic process"/>
    <property type="evidence" value="ECO:0007669"/>
    <property type="project" value="UniProtKB-UniRule"/>
</dbReference>
<evidence type="ECO:0000256" key="13">
    <source>
        <dbReference type="ARBA" id="ARBA00030948"/>
    </source>
</evidence>
<comment type="similarity">
    <text evidence="3 16">Belongs to the lipase chaperone family.</text>
</comment>
<dbReference type="EMBL" id="VXLD01000003">
    <property type="protein sequence ID" value="KAB1856669.1"/>
    <property type="molecule type" value="Genomic_DNA"/>
</dbReference>
<accession>A0A5N4WLK7</accession>
<evidence type="ECO:0000256" key="1">
    <source>
        <dbReference type="ARBA" id="ARBA00003280"/>
    </source>
</evidence>
<evidence type="ECO:0000256" key="7">
    <source>
        <dbReference type="ARBA" id="ARBA00022692"/>
    </source>
</evidence>
<dbReference type="GO" id="GO:0006457">
    <property type="term" value="P:protein folding"/>
    <property type="evidence" value="ECO:0007669"/>
    <property type="project" value="UniProtKB-UniRule"/>
</dbReference>
<dbReference type="GO" id="GO:0005886">
    <property type="term" value="C:plasma membrane"/>
    <property type="evidence" value="ECO:0007669"/>
    <property type="project" value="UniProtKB-SubCell"/>
</dbReference>
<reference evidence="17 18" key="1">
    <citation type="submission" date="2019-09" db="EMBL/GenBank/DDBJ databases">
        <title>Draft genome sequence of Acinetobacter tandoii W4-4-4 isolated from environmental water sample.</title>
        <authorList>
            <person name="Wee S.K."/>
            <person name="Yan B."/>
            <person name="Mustaffa S.B."/>
            <person name="Yap E.P.H."/>
        </authorList>
    </citation>
    <scope>NUCLEOTIDE SEQUENCE [LARGE SCALE GENOMIC DNA]</scope>
    <source>
        <strain evidence="17 18">W4-4-4</strain>
    </source>
</reference>
<name>A0A5N4WLK7_9GAMM</name>
<comment type="subcellular location">
    <subcellularLocation>
        <location evidence="2">Cell inner membrane</location>
        <topology evidence="2">Single-pass membrane protein</topology>
        <orientation evidence="2">Periplasmic side</orientation>
    </subcellularLocation>
</comment>
<evidence type="ECO:0000256" key="12">
    <source>
        <dbReference type="ARBA" id="ARBA00023186"/>
    </source>
</evidence>
<dbReference type="RefSeq" id="WP_151504379.1">
    <property type="nucleotide sequence ID" value="NZ_VXLD01000003.1"/>
</dbReference>
<organism evidence="17 18">
    <name type="scientific">Acinetobacter tandoii</name>
    <dbReference type="NCBI Taxonomy" id="202954"/>
    <lineage>
        <taxon>Bacteria</taxon>
        <taxon>Pseudomonadati</taxon>
        <taxon>Pseudomonadota</taxon>
        <taxon>Gammaproteobacteria</taxon>
        <taxon>Moraxellales</taxon>
        <taxon>Moraxellaceae</taxon>
        <taxon>Acinetobacter</taxon>
    </lineage>
</organism>
<dbReference type="Pfam" id="PF03280">
    <property type="entry name" value="Lipase_chap"/>
    <property type="match status" value="1"/>
</dbReference>
<evidence type="ECO:0000256" key="10">
    <source>
        <dbReference type="ARBA" id="ARBA00023098"/>
    </source>
</evidence>
<dbReference type="HAMAP" id="MF_00790">
    <property type="entry name" value="Lipase_chap"/>
    <property type="match status" value="1"/>
</dbReference>
<keyword evidence="6 16" id="KW-0997">Cell inner membrane</keyword>
<evidence type="ECO:0000313" key="18">
    <source>
        <dbReference type="Proteomes" id="UP000325788"/>
    </source>
</evidence>
<keyword evidence="7 16" id="KW-0812">Transmembrane</keyword>
<evidence type="ECO:0000256" key="14">
    <source>
        <dbReference type="ARBA" id="ARBA00031542"/>
    </source>
</evidence>
<evidence type="ECO:0000256" key="15">
    <source>
        <dbReference type="ARBA" id="ARBA00033028"/>
    </source>
</evidence>
<keyword evidence="10 16" id="KW-0443">Lipid metabolism</keyword>
<evidence type="ECO:0000256" key="11">
    <source>
        <dbReference type="ARBA" id="ARBA00023136"/>
    </source>
</evidence>
<gene>
    <name evidence="16" type="primary">lifO</name>
    <name evidence="17" type="ORF">F4W09_06690</name>
</gene>
<keyword evidence="8 16" id="KW-0442">Lipid degradation</keyword>
<proteinExistence type="inferred from homology"/>
<evidence type="ECO:0000313" key="17">
    <source>
        <dbReference type="EMBL" id="KAB1856669.1"/>
    </source>
</evidence>
<protein>
    <recommendedName>
        <fullName evidence="4 16">Lipase chaperone</fullName>
    </recommendedName>
    <alternativeName>
        <fullName evidence="16">Lipase activator protein</fullName>
    </alternativeName>
    <alternativeName>
        <fullName evidence="15 16">Lipase foldase</fullName>
    </alternativeName>
    <alternativeName>
        <fullName evidence="13 16">Lipase helper protein</fullName>
    </alternativeName>
    <alternativeName>
        <fullName evidence="14 16">Lipase modulator</fullName>
    </alternativeName>
</protein>
<dbReference type="InterPro" id="IPR004961">
    <property type="entry name" value="Lipase_chaperone"/>
</dbReference>
<evidence type="ECO:0000256" key="3">
    <source>
        <dbReference type="ARBA" id="ARBA00010358"/>
    </source>
</evidence>
<comment type="caution">
    <text evidence="17">The sequence shown here is derived from an EMBL/GenBank/DDBJ whole genome shotgun (WGS) entry which is preliminary data.</text>
</comment>
<keyword evidence="11 16" id="KW-0472">Membrane</keyword>
<dbReference type="GO" id="GO:0051082">
    <property type="term" value="F:unfolded protein binding"/>
    <property type="evidence" value="ECO:0007669"/>
    <property type="project" value="UniProtKB-UniRule"/>
</dbReference>
<evidence type="ECO:0000256" key="2">
    <source>
        <dbReference type="ARBA" id="ARBA00004383"/>
    </source>
</evidence>
<comment type="function">
    <text evidence="1 16">May be involved in the folding of the extracellular lipase during its passage through the periplasm.</text>
</comment>
<keyword evidence="5 16" id="KW-1003">Cell membrane</keyword>
<keyword evidence="12 16" id="KW-0143">Chaperone</keyword>
<sequence length="345" mass="39730">MQKKKLWLILAVVVIILLGFLVWLAPSATTGSNTTASSLADGQSNSTSTLSGNTVLSHSSTQPFVSTSQQDTEVNCQLSLDQSQHLIVNEQTRNCFEYFITQYGEKQIDQIKQDFTRYMQKGYKEPALSQIIDLWNRYIDYRIQLGNLKEPNLDKQDPEYYRKVFSLMKNLRTQFFSPTEIEGLFGAENTYHEYTLDRMSIMADSSLNEVQKAQKLKELFAQLPEDWRENLEQLSKLEDLRKLTSDIKARGGSADELRQMRMNLVGADATARLEQLDQDRGQWKLRVNDYLMQRDQILKSQMSESAQQQAIAQLRQQQFKNPQEQLRLGTFETTHDSGGKLPFAE</sequence>
<keyword evidence="9 16" id="KW-1133">Transmembrane helix</keyword>
<dbReference type="SUPFAM" id="SSF158855">
    <property type="entry name" value="Lipase chaperone-like"/>
    <property type="match status" value="1"/>
</dbReference>
<evidence type="ECO:0000256" key="5">
    <source>
        <dbReference type="ARBA" id="ARBA00022475"/>
    </source>
</evidence>
<evidence type="ECO:0000256" key="6">
    <source>
        <dbReference type="ARBA" id="ARBA00022519"/>
    </source>
</evidence>
<evidence type="ECO:0000256" key="4">
    <source>
        <dbReference type="ARBA" id="ARBA00019692"/>
    </source>
</evidence>
<evidence type="ECO:0000256" key="9">
    <source>
        <dbReference type="ARBA" id="ARBA00022989"/>
    </source>
</evidence>
<evidence type="ECO:0000256" key="8">
    <source>
        <dbReference type="ARBA" id="ARBA00022963"/>
    </source>
</evidence>